<sequence>MLKTTMSSLIALGSARRETRAISDGTHMELIGGQFYTKAGVGSEVTRLGSARDETRAVEDGNRTELVPELRYATAEVRLG</sequence>
<keyword evidence="2" id="KW-1185">Reference proteome</keyword>
<dbReference type="Proteomes" id="UP000545037">
    <property type="component" value="Unassembled WGS sequence"/>
</dbReference>
<evidence type="ECO:0000313" key="1">
    <source>
        <dbReference type="EMBL" id="MBB5747083.1"/>
    </source>
</evidence>
<dbReference type="RefSeq" id="WP_183214029.1">
    <property type="nucleotide sequence ID" value="NZ_JACHOR010000004.1"/>
</dbReference>
<accession>A0A7W9CJY9</accession>
<organism evidence="1 2">
    <name type="scientific">Brevundimonas variabilis</name>
    <dbReference type="NCBI Taxonomy" id="74312"/>
    <lineage>
        <taxon>Bacteria</taxon>
        <taxon>Pseudomonadati</taxon>
        <taxon>Pseudomonadota</taxon>
        <taxon>Alphaproteobacteria</taxon>
        <taxon>Caulobacterales</taxon>
        <taxon>Caulobacteraceae</taxon>
        <taxon>Brevundimonas</taxon>
    </lineage>
</organism>
<proteinExistence type="predicted"/>
<dbReference type="AlphaFoldDB" id="A0A7W9CJY9"/>
<comment type="caution">
    <text evidence="1">The sequence shown here is derived from an EMBL/GenBank/DDBJ whole genome shotgun (WGS) entry which is preliminary data.</text>
</comment>
<reference evidence="1 2" key="1">
    <citation type="submission" date="2020-08" db="EMBL/GenBank/DDBJ databases">
        <title>Genomic Encyclopedia of Type Strains, Phase IV (KMG-IV): sequencing the most valuable type-strain genomes for metagenomic binning, comparative biology and taxonomic classification.</title>
        <authorList>
            <person name="Goeker M."/>
        </authorList>
    </citation>
    <scope>NUCLEOTIDE SEQUENCE [LARGE SCALE GENOMIC DNA]</scope>
    <source>
        <strain evidence="1 2">DSM 4737</strain>
    </source>
</reference>
<evidence type="ECO:0000313" key="2">
    <source>
        <dbReference type="Proteomes" id="UP000545037"/>
    </source>
</evidence>
<name>A0A7W9CJY9_9CAUL</name>
<gene>
    <name evidence="1" type="ORF">GGR13_002690</name>
</gene>
<protein>
    <submittedName>
        <fullName evidence="1">Uncharacterized protein</fullName>
    </submittedName>
</protein>
<dbReference type="EMBL" id="JACHOR010000004">
    <property type="protein sequence ID" value="MBB5747083.1"/>
    <property type="molecule type" value="Genomic_DNA"/>
</dbReference>